<organism evidence="2 3">
    <name type="scientific">Candidatus Opimibacter skivensis</name>
    <dbReference type="NCBI Taxonomy" id="2982028"/>
    <lineage>
        <taxon>Bacteria</taxon>
        <taxon>Pseudomonadati</taxon>
        <taxon>Bacteroidota</taxon>
        <taxon>Saprospiria</taxon>
        <taxon>Saprospirales</taxon>
        <taxon>Saprospiraceae</taxon>
        <taxon>Candidatus Opimibacter</taxon>
    </lineage>
</organism>
<keyword evidence="1" id="KW-0472">Membrane</keyword>
<protein>
    <submittedName>
        <fullName evidence="2">DUF1003 domain-containing protein</fullName>
    </submittedName>
</protein>
<dbReference type="EMBL" id="JADKGY010000035">
    <property type="protein sequence ID" value="MBK9985308.1"/>
    <property type="molecule type" value="Genomic_DNA"/>
</dbReference>
<evidence type="ECO:0000313" key="2">
    <source>
        <dbReference type="EMBL" id="MBK9985308.1"/>
    </source>
</evidence>
<keyword evidence="1" id="KW-1133">Transmembrane helix</keyword>
<proteinExistence type="predicted"/>
<dbReference type="InterPro" id="IPR010406">
    <property type="entry name" value="DUF1003"/>
</dbReference>
<evidence type="ECO:0000256" key="1">
    <source>
        <dbReference type="SAM" id="Phobius"/>
    </source>
</evidence>
<accession>A0A9D7SXZ1</accession>
<gene>
    <name evidence="2" type="ORF">IPP15_23710</name>
</gene>
<dbReference type="PANTHER" id="PTHR41386">
    <property type="entry name" value="INTEGRAL MEMBRANE PROTEIN-RELATED"/>
    <property type="match status" value="1"/>
</dbReference>
<dbReference type="PANTHER" id="PTHR41386:SF1">
    <property type="entry name" value="MEMBRANE PROTEIN"/>
    <property type="match status" value="1"/>
</dbReference>
<evidence type="ECO:0000313" key="3">
    <source>
        <dbReference type="Proteomes" id="UP000808337"/>
    </source>
</evidence>
<dbReference type="Proteomes" id="UP000808337">
    <property type="component" value="Unassembled WGS sequence"/>
</dbReference>
<reference evidence="2 3" key="1">
    <citation type="submission" date="2020-10" db="EMBL/GenBank/DDBJ databases">
        <title>Connecting structure to function with the recovery of over 1000 high-quality activated sludge metagenome-assembled genomes encoding full-length rRNA genes using long-read sequencing.</title>
        <authorList>
            <person name="Singleton C.M."/>
            <person name="Petriglieri F."/>
            <person name="Kristensen J.M."/>
            <person name="Kirkegaard R.H."/>
            <person name="Michaelsen T.Y."/>
            <person name="Andersen M.H."/>
            <person name="Karst S.M."/>
            <person name="Dueholm M.S."/>
            <person name="Nielsen P.H."/>
            <person name="Albertsen M."/>
        </authorList>
    </citation>
    <scope>NUCLEOTIDE SEQUENCE [LARGE SCALE GENOMIC DNA]</scope>
    <source>
        <strain evidence="2">Ribe_18-Q3-R11-54_MAXAC.273</strain>
    </source>
</reference>
<dbReference type="AlphaFoldDB" id="A0A9D7SXZ1"/>
<dbReference type="Pfam" id="PF06210">
    <property type="entry name" value="DUF1003"/>
    <property type="match status" value="1"/>
</dbReference>
<feature type="transmembrane region" description="Helical" evidence="1">
    <location>
        <begin position="34"/>
        <end position="53"/>
    </location>
</feature>
<name>A0A9D7SXZ1_9BACT</name>
<keyword evidence="1" id="KW-0812">Transmembrane</keyword>
<sequence>MSNKKNWHDQHKETLSFGSRLADSVAKGMGSWRFIIIQTILVMLWMSLNVLAFTHHWDVYPFILLNLVFSTQAAYAAPIIMMAQNRQNDRDRAQALSDYETNVEAKLEIEALTIKLNTIETEKLDKIIKMLEEMESNSKK</sequence>
<feature type="transmembrane region" description="Helical" evidence="1">
    <location>
        <begin position="59"/>
        <end position="83"/>
    </location>
</feature>
<comment type="caution">
    <text evidence="2">The sequence shown here is derived from an EMBL/GenBank/DDBJ whole genome shotgun (WGS) entry which is preliminary data.</text>
</comment>